<dbReference type="Proteomes" id="UP000297429">
    <property type="component" value="Unassembled WGS sequence"/>
</dbReference>
<dbReference type="GO" id="GO:0016757">
    <property type="term" value="F:glycosyltransferase activity"/>
    <property type="evidence" value="ECO:0007669"/>
    <property type="project" value="InterPro"/>
</dbReference>
<dbReference type="Proteomes" id="UP000273898">
    <property type="component" value="Unassembled WGS sequence"/>
</dbReference>
<dbReference type="Pfam" id="PF00534">
    <property type="entry name" value="Glycos_transf_1"/>
    <property type="match status" value="1"/>
</dbReference>
<dbReference type="InterPro" id="IPR001296">
    <property type="entry name" value="Glyco_trans_1"/>
</dbReference>
<protein>
    <submittedName>
        <fullName evidence="4">Glycosyltransferase family 1 protein</fullName>
    </submittedName>
    <submittedName>
        <fullName evidence="3">Glycosyltransferase involved in cell wall biosynthesis</fullName>
    </submittedName>
</protein>
<dbReference type="Gene3D" id="3.40.50.2000">
    <property type="entry name" value="Glycogen Phosphorylase B"/>
    <property type="match status" value="2"/>
</dbReference>
<dbReference type="EMBL" id="SOPX01000001">
    <property type="protein sequence ID" value="TFB32470.1"/>
    <property type="molecule type" value="Genomic_DNA"/>
</dbReference>
<sequence length="343" mass="39347">MKKSKMVNKKIKINFFQRKPRNGFSFSLEYIFEDIRKRLIDKIDARVFISKCYNDGYYSKFINIIEAAFRQGNDINHVTGEIHFLNLLMRKKRVVLTVLDCGMMPRKTGLAKIIVKWLYLTGPVKRAKVVTSISEATKAEIVGYTGCNPDKIRVIPVAIAPAFQPVHKQFNKTKPVILHIGTGHNKNLLRLIESLNNIECHLTIVGKLNPEYLEALSKFNVDYSNEYNVSNERLLEKYHECDILAFVSTFEGFGMPIVEANAVERVVVTSNLSSMPEVANEAACLVDPFSIEDIRNGILKVINDDNYRETLIEKGRVNKLRFNPDFIANQYFQLYQEVLSSKR</sequence>
<reference evidence="4 6" key="2">
    <citation type="submission" date="2019-03" db="EMBL/GenBank/DDBJ databases">
        <authorList>
            <person name="He R.-H."/>
        </authorList>
    </citation>
    <scope>NUCLEOTIDE SEQUENCE [LARGE SCALE GENOMIC DNA]</scope>
    <source>
        <strain evidence="4 6">DSM 19624</strain>
    </source>
</reference>
<proteinExistence type="predicted"/>
<organism evidence="3 5">
    <name type="scientific">Pedobacter alluvionis</name>
    <dbReference type="NCBI Taxonomy" id="475253"/>
    <lineage>
        <taxon>Bacteria</taxon>
        <taxon>Pseudomonadati</taxon>
        <taxon>Bacteroidota</taxon>
        <taxon>Sphingobacteriia</taxon>
        <taxon>Sphingobacteriales</taxon>
        <taxon>Sphingobacteriaceae</taxon>
        <taxon>Pedobacter</taxon>
    </lineage>
</organism>
<keyword evidence="1 3" id="KW-0808">Transferase</keyword>
<dbReference type="RefSeq" id="WP_121286115.1">
    <property type="nucleotide sequence ID" value="NZ_RCCK01000013.1"/>
</dbReference>
<reference evidence="3 5" key="1">
    <citation type="submission" date="2018-10" db="EMBL/GenBank/DDBJ databases">
        <title>Genomic Encyclopedia of Archaeal and Bacterial Type Strains, Phase II (KMG-II): from individual species to whole genera.</title>
        <authorList>
            <person name="Goeker M."/>
        </authorList>
    </citation>
    <scope>NUCLEOTIDE SEQUENCE [LARGE SCALE GENOMIC DNA]</scope>
    <source>
        <strain evidence="3 5">DSM 19624</strain>
    </source>
</reference>
<dbReference type="PANTHER" id="PTHR46401">
    <property type="entry name" value="GLYCOSYLTRANSFERASE WBBK-RELATED"/>
    <property type="match status" value="1"/>
</dbReference>
<evidence type="ECO:0000259" key="2">
    <source>
        <dbReference type="Pfam" id="PF00534"/>
    </source>
</evidence>
<dbReference type="CDD" id="cd03809">
    <property type="entry name" value="GT4_MtfB-like"/>
    <property type="match status" value="1"/>
</dbReference>
<name>A0A497XW01_9SPHI</name>
<feature type="domain" description="Glycosyl transferase family 1" evidence="2">
    <location>
        <begin position="168"/>
        <end position="316"/>
    </location>
</feature>
<comment type="caution">
    <text evidence="3">The sequence shown here is derived from an EMBL/GenBank/DDBJ whole genome shotgun (WGS) entry which is preliminary data.</text>
</comment>
<dbReference type="EMBL" id="RCCK01000013">
    <property type="protein sequence ID" value="RLJ73925.1"/>
    <property type="molecule type" value="Genomic_DNA"/>
</dbReference>
<evidence type="ECO:0000256" key="1">
    <source>
        <dbReference type="ARBA" id="ARBA00022679"/>
    </source>
</evidence>
<dbReference type="OrthoDB" id="798298at2"/>
<dbReference type="GO" id="GO:0009103">
    <property type="term" value="P:lipopolysaccharide biosynthetic process"/>
    <property type="evidence" value="ECO:0007669"/>
    <property type="project" value="TreeGrafter"/>
</dbReference>
<dbReference type="SUPFAM" id="SSF53756">
    <property type="entry name" value="UDP-Glycosyltransferase/glycogen phosphorylase"/>
    <property type="match status" value="1"/>
</dbReference>
<evidence type="ECO:0000313" key="6">
    <source>
        <dbReference type="Proteomes" id="UP000297429"/>
    </source>
</evidence>
<evidence type="ECO:0000313" key="5">
    <source>
        <dbReference type="Proteomes" id="UP000273898"/>
    </source>
</evidence>
<evidence type="ECO:0000313" key="3">
    <source>
        <dbReference type="EMBL" id="RLJ73925.1"/>
    </source>
</evidence>
<dbReference type="PANTHER" id="PTHR46401:SF2">
    <property type="entry name" value="GLYCOSYLTRANSFERASE WBBK-RELATED"/>
    <property type="match status" value="1"/>
</dbReference>
<keyword evidence="6" id="KW-1185">Reference proteome</keyword>
<evidence type="ECO:0000313" key="4">
    <source>
        <dbReference type="EMBL" id="TFB32470.1"/>
    </source>
</evidence>
<gene>
    <name evidence="3" type="ORF">BCL90_4092</name>
    <name evidence="4" type="ORF">E3V97_00075</name>
</gene>
<dbReference type="AlphaFoldDB" id="A0A497XW01"/>
<accession>A0A497XW01</accession>